<accession>A0AAV4LTP1</accession>
<keyword evidence="2" id="KW-0812">Transmembrane</keyword>
<dbReference type="AlphaFoldDB" id="A0AAV4LTP1"/>
<feature type="region of interest" description="Disordered" evidence="1">
    <location>
        <begin position="161"/>
        <end position="206"/>
    </location>
</feature>
<reference evidence="3 4" key="1">
    <citation type="submission" date="2021-06" db="EMBL/GenBank/DDBJ databases">
        <title>Genome sequence of Babesia caballi.</title>
        <authorList>
            <person name="Yamagishi J."/>
            <person name="Kidaka T."/>
            <person name="Ochi A."/>
        </authorList>
    </citation>
    <scope>NUCLEOTIDE SEQUENCE [LARGE SCALE GENOMIC DNA]</scope>
    <source>
        <strain evidence="3">USDA-D6B2</strain>
    </source>
</reference>
<keyword evidence="4" id="KW-1185">Reference proteome</keyword>
<feature type="transmembrane region" description="Helical" evidence="2">
    <location>
        <begin position="342"/>
        <end position="359"/>
    </location>
</feature>
<organism evidence="3 4">
    <name type="scientific">Babesia caballi</name>
    <dbReference type="NCBI Taxonomy" id="5871"/>
    <lineage>
        <taxon>Eukaryota</taxon>
        <taxon>Sar</taxon>
        <taxon>Alveolata</taxon>
        <taxon>Apicomplexa</taxon>
        <taxon>Aconoidasida</taxon>
        <taxon>Piroplasmida</taxon>
        <taxon>Babesiidae</taxon>
        <taxon>Babesia</taxon>
    </lineage>
</organism>
<dbReference type="EMBL" id="BPLF01000002">
    <property type="protein sequence ID" value="GIX63541.1"/>
    <property type="molecule type" value="Genomic_DNA"/>
</dbReference>
<dbReference type="RefSeq" id="XP_067715610.1">
    <property type="nucleotide sequence ID" value="XM_067859509.1"/>
</dbReference>
<feature type="transmembrane region" description="Helical" evidence="2">
    <location>
        <begin position="284"/>
        <end position="304"/>
    </location>
</feature>
<dbReference type="Proteomes" id="UP001497744">
    <property type="component" value="Unassembled WGS sequence"/>
</dbReference>
<keyword evidence="2" id="KW-1133">Transmembrane helix</keyword>
<keyword evidence="2" id="KW-0472">Membrane</keyword>
<gene>
    <name evidence="3" type="ORF">BcabD6B2_29760</name>
</gene>
<feature type="compositionally biased region" description="Gly residues" evidence="1">
    <location>
        <begin position="174"/>
        <end position="187"/>
    </location>
</feature>
<evidence type="ECO:0000256" key="2">
    <source>
        <dbReference type="SAM" id="Phobius"/>
    </source>
</evidence>
<name>A0AAV4LTP1_BABCB</name>
<evidence type="ECO:0000313" key="4">
    <source>
        <dbReference type="Proteomes" id="UP001497744"/>
    </source>
</evidence>
<feature type="transmembrane region" description="Helical" evidence="2">
    <location>
        <begin position="310"/>
        <end position="330"/>
    </location>
</feature>
<evidence type="ECO:0000256" key="1">
    <source>
        <dbReference type="SAM" id="MobiDB-lite"/>
    </source>
</evidence>
<sequence length="362" mass="38203">MNADIVKSGLSLVNYLQSALTPEAPSHGDVPSDFEPPSDRSQQLPAVVRPIIDSGRVYFRLTHQHALNNLLCVFVPVGKVRHLVPDLYIPAVSITTFLLLRSVYICLCDGGHPVFNDVLARTLTRIGLVCVSEFLLLTALLYATAPSGTLLDDIPGPGLSRTPSVQLGPPVPLGGSGDGFGGSGGRAPGAASDPFSQAAGGGSAVQPPGVFPSSVGPFGSHDAPPSHYGPSGAMVGSPFGQRSPVLGSVSAAGGPQLEASSKYFDDYMNLPLCGRPTLRLGEKLLVIGYKYVLLNCYVLTVLALPVRGVIILLSLYIIACSLLFSLRTIVSLKVGDDRKSNPIMFIFPVLQPVFCYFLLPHI</sequence>
<protein>
    <submittedName>
        <fullName evidence="3">Integral membrane protein</fullName>
    </submittedName>
</protein>
<comment type="caution">
    <text evidence="3">The sequence shown here is derived from an EMBL/GenBank/DDBJ whole genome shotgun (WGS) entry which is preliminary data.</text>
</comment>
<proteinExistence type="predicted"/>
<dbReference type="GeneID" id="94195022"/>
<evidence type="ECO:0000313" key="3">
    <source>
        <dbReference type="EMBL" id="GIX63541.1"/>
    </source>
</evidence>